<protein>
    <submittedName>
        <fullName evidence="3">Uncharacterized protein</fullName>
    </submittedName>
</protein>
<name>A0A914RJT9_PAREQ</name>
<proteinExistence type="predicted"/>
<reference evidence="3" key="1">
    <citation type="submission" date="2022-11" db="UniProtKB">
        <authorList>
            <consortium name="WormBaseParasite"/>
        </authorList>
    </citation>
    <scope>IDENTIFICATION</scope>
</reference>
<accession>A0A914RJT9</accession>
<feature type="region of interest" description="Disordered" evidence="1">
    <location>
        <begin position="1"/>
        <end position="20"/>
    </location>
</feature>
<dbReference type="WBParaSite" id="PEQ_0000655101-mRNA-1">
    <property type="protein sequence ID" value="PEQ_0000655101-mRNA-1"/>
    <property type="gene ID" value="PEQ_0000655101"/>
</dbReference>
<dbReference type="Proteomes" id="UP000887564">
    <property type="component" value="Unplaced"/>
</dbReference>
<evidence type="ECO:0000313" key="3">
    <source>
        <dbReference type="WBParaSite" id="PEQ_0000655101-mRNA-1"/>
    </source>
</evidence>
<evidence type="ECO:0000256" key="1">
    <source>
        <dbReference type="SAM" id="MobiDB-lite"/>
    </source>
</evidence>
<dbReference type="AlphaFoldDB" id="A0A914RJT9"/>
<keyword evidence="2" id="KW-1185">Reference proteome</keyword>
<organism evidence="2 3">
    <name type="scientific">Parascaris equorum</name>
    <name type="common">Equine roundworm</name>
    <dbReference type="NCBI Taxonomy" id="6256"/>
    <lineage>
        <taxon>Eukaryota</taxon>
        <taxon>Metazoa</taxon>
        <taxon>Ecdysozoa</taxon>
        <taxon>Nematoda</taxon>
        <taxon>Chromadorea</taxon>
        <taxon>Rhabditida</taxon>
        <taxon>Spirurina</taxon>
        <taxon>Ascaridomorpha</taxon>
        <taxon>Ascaridoidea</taxon>
        <taxon>Ascarididae</taxon>
        <taxon>Parascaris</taxon>
    </lineage>
</organism>
<evidence type="ECO:0000313" key="2">
    <source>
        <dbReference type="Proteomes" id="UP000887564"/>
    </source>
</evidence>
<sequence>MRWRQTAINGPPYRDAPPSTHPNLAMQSGSRFGILDIYRVSVSSIQNWFPVLDDISEANKRSADAIAVDLQILALAIAVCAQTIVKANSKVETSMEFALAWDMPIVQFGARKRNYRR</sequence>